<reference evidence="3" key="1">
    <citation type="journal article" date="2021" name="Curr. Microbiol.">
        <title>Complete genome of nocamycin-producing strain Saccharothrix syringae NRRL B-16468 reveals the biosynthetic potential for secondary metabolites.</title>
        <authorList>
            <person name="Mo X."/>
            <person name="Yang S."/>
        </authorList>
    </citation>
    <scope>NUCLEOTIDE SEQUENCE [LARGE SCALE GENOMIC DNA]</scope>
    <source>
        <strain evidence="3">ATCC 51364 / DSM 43886 / JCM 6844 / KCTC 9398 / NBRC 14523 / NRRL B-16468 / INA 2240</strain>
    </source>
</reference>
<keyword evidence="3" id="KW-1185">Reference proteome</keyword>
<dbReference type="AlphaFoldDB" id="A0A5Q0GVJ7"/>
<dbReference type="KEGG" id="ssyi:EKG83_12165"/>
<keyword evidence="1" id="KW-0732">Signal</keyword>
<organism evidence="2 3">
    <name type="scientific">Saccharothrix syringae</name>
    <name type="common">Nocardiopsis syringae</name>
    <dbReference type="NCBI Taxonomy" id="103733"/>
    <lineage>
        <taxon>Bacteria</taxon>
        <taxon>Bacillati</taxon>
        <taxon>Actinomycetota</taxon>
        <taxon>Actinomycetes</taxon>
        <taxon>Pseudonocardiales</taxon>
        <taxon>Pseudonocardiaceae</taxon>
        <taxon>Saccharothrix</taxon>
    </lineage>
</organism>
<feature type="chain" id="PRO_5039254555" description="Secreted protein" evidence="1">
    <location>
        <begin position="28"/>
        <end position="213"/>
    </location>
</feature>
<evidence type="ECO:0000313" key="3">
    <source>
        <dbReference type="Proteomes" id="UP000325787"/>
    </source>
</evidence>
<feature type="signal peptide" evidence="1">
    <location>
        <begin position="1"/>
        <end position="27"/>
    </location>
</feature>
<evidence type="ECO:0000256" key="1">
    <source>
        <dbReference type="SAM" id="SignalP"/>
    </source>
</evidence>
<accession>A0A5Q0GVJ7</accession>
<proteinExistence type="predicted"/>
<sequence>MPGRRIGKLFGLLGASALALVTSTATAGAAPAPDDVPARQVKEYKSEVVLPVGSVARTAPTNGGVGALTDPPMGGCEMKAQFSTTAYYEEWYLVETVTLYYGDIVCTTTAPGQEMQELTAQAQLLIDDVVQWEDDTNACTGCNSMWSDGRAGCFSLVQKCYGTYKSRTNVTALLPDGWIYTGPPWEGCTLIGPPEAFCVVESTTAEIPYVYTP</sequence>
<name>A0A5Q0GVJ7_SACSY</name>
<dbReference type="RefSeq" id="WP_153278036.1">
    <property type="nucleotide sequence ID" value="NZ_CP034550.1"/>
</dbReference>
<evidence type="ECO:0008006" key="4">
    <source>
        <dbReference type="Google" id="ProtNLM"/>
    </source>
</evidence>
<protein>
    <recommendedName>
        <fullName evidence="4">Secreted protein</fullName>
    </recommendedName>
</protein>
<gene>
    <name evidence="2" type="ORF">EKG83_12165</name>
</gene>
<dbReference type="EMBL" id="CP034550">
    <property type="protein sequence ID" value="QFZ18136.1"/>
    <property type="molecule type" value="Genomic_DNA"/>
</dbReference>
<evidence type="ECO:0000313" key="2">
    <source>
        <dbReference type="EMBL" id="QFZ18136.1"/>
    </source>
</evidence>
<dbReference type="Proteomes" id="UP000325787">
    <property type="component" value="Chromosome"/>
</dbReference>